<dbReference type="InterPro" id="IPR029064">
    <property type="entry name" value="Ribosomal_eL30-like_sf"/>
</dbReference>
<dbReference type="InterPro" id="IPR004038">
    <property type="entry name" value="Ribosomal_eL8/eL30/eS12/Gad45"/>
</dbReference>
<organism evidence="6 7">
    <name type="scientific">Cyanidium caldarium</name>
    <name type="common">Red alga</name>
    <dbReference type="NCBI Taxonomy" id="2771"/>
    <lineage>
        <taxon>Eukaryota</taxon>
        <taxon>Rhodophyta</taxon>
        <taxon>Bangiophyceae</taxon>
        <taxon>Cyanidiales</taxon>
        <taxon>Cyanidiaceae</taxon>
        <taxon>Cyanidium</taxon>
    </lineage>
</organism>
<proteinExistence type="inferred from homology"/>
<evidence type="ECO:0000313" key="7">
    <source>
        <dbReference type="Proteomes" id="UP001301350"/>
    </source>
</evidence>
<comment type="similarity">
    <text evidence="1 4">Belongs to the eukaryotic ribosomal protein eS12 family.</text>
</comment>
<dbReference type="Pfam" id="PF01248">
    <property type="entry name" value="Ribosomal_L7Ae"/>
    <property type="match status" value="1"/>
</dbReference>
<dbReference type="Proteomes" id="UP001301350">
    <property type="component" value="Unassembled WGS sequence"/>
</dbReference>
<name>A0AAV9ITZ7_CYACA</name>
<protein>
    <recommendedName>
        <fullName evidence="4">40S ribosomal protein S12</fullName>
    </recommendedName>
</protein>
<evidence type="ECO:0000256" key="1">
    <source>
        <dbReference type="ARBA" id="ARBA00005824"/>
    </source>
</evidence>
<comment type="caution">
    <text evidence="6">The sequence shown here is derived from an EMBL/GenBank/DDBJ whole genome shotgun (WGS) entry which is preliminary data.</text>
</comment>
<dbReference type="InterPro" id="IPR000530">
    <property type="entry name" value="Ribosomal_eS12"/>
</dbReference>
<feature type="domain" description="Ribosomal protein eL8/eL30/eS12/Gadd45" evidence="5">
    <location>
        <begin position="38"/>
        <end position="131"/>
    </location>
</feature>
<dbReference type="GO" id="GO:1990904">
    <property type="term" value="C:ribonucleoprotein complex"/>
    <property type="evidence" value="ECO:0007669"/>
    <property type="project" value="UniProtKB-KW"/>
</dbReference>
<dbReference type="FunFam" id="3.30.1330.30:FF:000019">
    <property type="entry name" value="40S ribosomal protein S12"/>
    <property type="match status" value="1"/>
</dbReference>
<dbReference type="PROSITE" id="PS01189">
    <property type="entry name" value="RIBOSOMAL_S12E"/>
    <property type="match status" value="1"/>
</dbReference>
<reference evidence="6 7" key="1">
    <citation type="submission" date="2022-07" db="EMBL/GenBank/DDBJ databases">
        <title>Genome-wide signatures of adaptation to extreme environments.</title>
        <authorList>
            <person name="Cho C.H."/>
            <person name="Yoon H.S."/>
        </authorList>
    </citation>
    <scope>NUCLEOTIDE SEQUENCE [LARGE SCALE GENOMIC DNA]</scope>
    <source>
        <strain evidence="6 7">DBV 063 E5</strain>
    </source>
</reference>
<evidence type="ECO:0000259" key="5">
    <source>
        <dbReference type="Pfam" id="PF01248"/>
    </source>
</evidence>
<dbReference type="EMBL" id="JANCYW010000004">
    <property type="protein sequence ID" value="KAK4535323.1"/>
    <property type="molecule type" value="Genomic_DNA"/>
</dbReference>
<dbReference type="Gene3D" id="3.30.1330.30">
    <property type="match status" value="1"/>
</dbReference>
<dbReference type="GO" id="GO:0005840">
    <property type="term" value="C:ribosome"/>
    <property type="evidence" value="ECO:0007669"/>
    <property type="project" value="UniProtKB-KW"/>
</dbReference>
<dbReference type="PRINTS" id="PR00972">
    <property type="entry name" value="RIBSOMALS12E"/>
</dbReference>
<keyword evidence="3 4" id="KW-0687">Ribonucleoprotein</keyword>
<sequence>MTSIEPEAAGTGAEAPVAEAPILAAGEQDEEVADINAALRVVLRKALIHDGLARGLREAVRALDSRKARLCVLASDCEEPAYPRLIEALCAEHGINMVRVPAAKQLGEWSGLCKIDAEGNARKVVACTCVVVKDFGEPSKGLTFLEDYLKEQA</sequence>
<keyword evidence="2 4" id="KW-0689">Ribosomal protein</keyword>
<dbReference type="SUPFAM" id="SSF55315">
    <property type="entry name" value="L30e-like"/>
    <property type="match status" value="1"/>
</dbReference>
<evidence type="ECO:0000256" key="3">
    <source>
        <dbReference type="ARBA" id="ARBA00023274"/>
    </source>
</evidence>
<dbReference type="AlphaFoldDB" id="A0AAV9ITZ7"/>
<evidence type="ECO:0000256" key="4">
    <source>
        <dbReference type="RuleBase" id="RU000670"/>
    </source>
</evidence>
<dbReference type="InterPro" id="IPR047860">
    <property type="entry name" value="Ribosomal_eS12_CS"/>
</dbReference>
<dbReference type="PANTHER" id="PTHR11843">
    <property type="entry name" value="40S RIBOSOMAL PROTEIN S12"/>
    <property type="match status" value="1"/>
</dbReference>
<accession>A0AAV9ITZ7</accession>
<dbReference type="GO" id="GO:0003735">
    <property type="term" value="F:structural constituent of ribosome"/>
    <property type="evidence" value="ECO:0007669"/>
    <property type="project" value="InterPro"/>
</dbReference>
<evidence type="ECO:0000313" key="6">
    <source>
        <dbReference type="EMBL" id="KAK4535323.1"/>
    </source>
</evidence>
<dbReference type="GO" id="GO:0006412">
    <property type="term" value="P:translation"/>
    <property type="evidence" value="ECO:0007669"/>
    <property type="project" value="InterPro"/>
</dbReference>
<keyword evidence="7" id="KW-1185">Reference proteome</keyword>
<gene>
    <name evidence="6" type="ORF">CDCA_CDCA04G1348</name>
</gene>
<evidence type="ECO:0000256" key="2">
    <source>
        <dbReference type="ARBA" id="ARBA00022980"/>
    </source>
</evidence>